<evidence type="ECO:0000313" key="2">
    <source>
        <dbReference type="EMBL" id="TRY77331.1"/>
    </source>
</evidence>
<organism evidence="2 3">
    <name type="scientific">Tigriopus californicus</name>
    <name type="common">Marine copepod</name>
    <dbReference type="NCBI Taxonomy" id="6832"/>
    <lineage>
        <taxon>Eukaryota</taxon>
        <taxon>Metazoa</taxon>
        <taxon>Ecdysozoa</taxon>
        <taxon>Arthropoda</taxon>
        <taxon>Crustacea</taxon>
        <taxon>Multicrustacea</taxon>
        <taxon>Hexanauplia</taxon>
        <taxon>Copepoda</taxon>
        <taxon>Harpacticoida</taxon>
        <taxon>Harpacticidae</taxon>
        <taxon>Tigriopus</taxon>
    </lineage>
</organism>
<dbReference type="SUPFAM" id="SSF51430">
    <property type="entry name" value="NAD(P)-linked oxidoreductase"/>
    <property type="match status" value="1"/>
</dbReference>
<sequence length="410" mass="46275">MSVKVATPLSGLGFPSSNTPKYMNGDTQVLVPSKCSTYTNGSVPRKISEYITLRDGTQMPRIGLGTWKSSPEDTKDAVKVAVKAGYRLIDCANDYNNEHVIGEALQELFKEGVVKRKDLFIQCKLWNSNHRAAHVKEDLMASLEDLKLDYVDSFVIHWPQAVPSHGQNVAVRKSGTYIDHFSKGTMMPIQDNGYYSWDKECHYMETWYAMEDLVDEGLCKSIGLSNFNLTQVREVLTKAKKHLPSVLQNESHPYLQEKDLRDFCRIHKIAFQAYSALGSFDRPWKKAGSITSGEPITGHELLDNPIIKELAASLEKSPAQIVLRWHLEMGGTAVSKSVRAHRIISNYGVWDFELSPSDLSKISDLNVGWRHLLWAETALHFDYPFKDFLPWDYQPGKPDLKALSVGPKPT</sequence>
<dbReference type="InterPro" id="IPR023210">
    <property type="entry name" value="NADP_OxRdtase_dom"/>
</dbReference>
<dbReference type="FunFam" id="3.20.20.100:FF:000029">
    <property type="entry name" value="Aldo-keto reductase"/>
    <property type="match status" value="1"/>
</dbReference>
<dbReference type="AlphaFoldDB" id="A0A553PI21"/>
<evidence type="ECO:0000259" key="1">
    <source>
        <dbReference type="Pfam" id="PF00248"/>
    </source>
</evidence>
<dbReference type="OrthoDB" id="416253at2759"/>
<dbReference type="Gene3D" id="3.20.20.100">
    <property type="entry name" value="NADP-dependent oxidoreductase domain"/>
    <property type="match status" value="1"/>
</dbReference>
<protein>
    <recommendedName>
        <fullName evidence="1">NADP-dependent oxidoreductase domain-containing protein</fullName>
    </recommendedName>
</protein>
<evidence type="ECO:0000313" key="3">
    <source>
        <dbReference type="Proteomes" id="UP000318571"/>
    </source>
</evidence>
<dbReference type="EMBL" id="VCGU01000004">
    <property type="protein sequence ID" value="TRY77331.1"/>
    <property type="molecule type" value="Genomic_DNA"/>
</dbReference>
<dbReference type="PANTHER" id="PTHR11732">
    <property type="entry name" value="ALDO/KETO REDUCTASE"/>
    <property type="match status" value="1"/>
</dbReference>
<feature type="domain" description="NADP-dependent oxidoreductase" evidence="1">
    <location>
        <begin position="61"/>
        <end position="365"/>
    </location>
</feature>
<dbReference type="PRINTS" id="PR00069">
    <property type="entry name" value="ALDKETRDTASE"/>
</dbReference>
<reference evidence="2 3" key="1">
    <citation type="journal article" date="2018" name="Nat. Ecol. Evol.">
        <title>Genomic signatures of mitonuclear coevolution across populations of Tigriopus californicus.</title>
        <authorList>
            <person name="Barreto F.S."/>
            <person name="Watson E.T."/>
            <person name="Lima T.G."/>
            <person name="Willett C.S."/>
            <person name="Edmands S."/>
            <person name="Li W."/>
            <person name="Burton R.S."/>
        </authorList>
    </citation>
    <scope>NUCLEOTIDE SEQUENCE [LARGE SCALE GENOMIC DNA]</scope>
    <source>
        <strain evidence="2 3">San Diego</strain>
    </source>
</reference>
<accession>A0A553PI21</accession>
<comment type="caution">
    <text evidence="2">The sequence shown here is derived from an EMBL/GenBank/DDBJ whole genome shotgun (WGS) entry which is preliminary data.</text>
</comment>
<dbReference type="InterPro" id="IPR036812">
    <property type="entry name" value="NAD(P)_OxRdtase_dom_sf"/>
</dbReference>
<name>A0A553PI21_TIGCA</name>
<dbReference type="STRING" id="6832.A0A553PI21"/>
<dbReference type="Pfam" id="PF00248">
    <property type="entry name" value="Aldo_ket_red"/>
    <property type="match status" value="1"/>
</dbReference>
<proteinExistence type="predicted"/>
<dbReference type="PROSITE" id="PS00798">
    <property type="entry name" value="ALDOKETO_REDUCTASE_1"/>
    <property type="match status" value="1"/>
</dbReference>
<gene>
    <name evidence="2" type="ORF">TCAL_06966</name>
</gene>
<dbReference type="GO" id="GO:0016491">
    <property type="term" value="F:oxidoreductase activity"/>
    <property type="evidence" value="ECO:0007669"/>
    <property type="project" value="InterPro"/>
</dbReference>
<dbReference type="PROSITE" id="PS00062">
    <property type="entry name" value="ALDOKETO_REDUCTASE_2"/>
    <property type="match status" value="1"/>
</dbReference>
<dbReference type="Proteomes" id="UP000318571">
    <property type="component" value="Chromosome 5"/>
</dbReference>
<dbReference type="InterPro" id="IPR020471">
    <property type="entry name" value="AKR"/>
</dbReference>
<dbReference type="InterPro" id="IPR018170">
    <property type="entry name" value="Aldo/ket_reductase_CS"/>
</dbReference>
<keyword evidence="3" id="KW-1185">Reference proteome</keyword>